<protein>
    <submittedName>
        <fullName evidence="2">Uncharacterized protein</fullName>
    </submittedName>
</protein>
<feature type="transmembrane region" description="Helical" evidence="1">
    <location>
        <begin position="70"/>
        <end position="92"/>
    </location>
</feature>
<proteinExistence type="predicted"/>
<dbReference type="EMBL" id="PTJD01000018">
    <property type="protein sequence ID" value="PPK91966.1"/>
    <property type="molecule type" value="Genomic_DNA"/>
</dbReference>
<evidence type="ECO:0000313" key="3">
    <source>
        <dbReference type="Proteomes" id="UP000239485"/>
    </source>
</evidence>
<gene>
    <name evidence="2" type="ORF">CLV92_1185</name>
</gene>
<dbReference type="RefSeq" id="WP_104435386.1">
    <property type="nucleotide sequence ID" value="NZ_PTJD01000018.1"/>
</dbReference>
<name>A0A2S6ICN4_9ACTN</name>
<sequence length="98" mass="10565">MAWWRWTAAIAMALLSGVGAYACLIMGIFDGWIGRTPLLPREVWWFFAAPGALVLGGAAWVGLLPRAKRWGLVAVPGSALLVFLTFGGPSIFLEGLFD</sequence>
<dbReference type="PROSITE" id="PS51257">
    <property type="entry name" value="PROKAR_LIPOPROTEIN"/>
    <property type="match status" value="1"/>
</dbReference>
<dbReference type="AlphaFoldDB" id="A0A2S6ICN4"/>
<keyword evidence="1" id="KW-0812">Transmembrane</keyword>
<organism evidence="2 3">
    <name type="scientific">Kineococcus xinjiangensis</name>
    <dbReference type="NCBI Taxonomy" id="512762"/>
    <lineage>
        <taxon>Bacteria</taxon>
        <taxon>Bacillati</taxon>
        <taxon>Actinomycetota</taxon>
        <taxon>Actinomycetes</taxon>
        <taxon>Kineosporiales</taxon>
        <taxon>Kineosporiaceae</taxon>
        <taxon>Kineococcus</taxon>
    </lineage>
</organism>
<dbReference type="Proteomes" id="UP000239485">
    <property type="component" value="Unassembled WGS sequence"/>
</dbReference>
<reference evidence="2 3" key="1">
    <citation type="submission" date="2018-02" db="EMBL/GenBank/DDBJ databases">
        <title>Genomic Encyclopedia of Archaeal and Bacterial Type Strains, Phase II (KMG-II): from individual species to whole genera.</title>
        <authorList>
            <person name="Goeker M."/>
        </authorList>
    </citation>
    <scope>NUCLEOTIDE SEQUENCE [LARGE SCALE GENOMIC DNA]</scope>
    <source>
        <strain evidence="2 3">DSM 22857</strain>
    </source>
</reference>
<evidence type="ECO:0000313" key="2">
    <source>
        <dbReference type="EMBL" id="PPK91966.1"/>
    </source>
</evidence>
<keyword evidence="3" id="KW-1185">Reference proteome</keyword>
<evidence type="ECO:0000256" key="1">
    <source>
        <dbReference type="SAM" id="Phobius"/>
    </source>
</evidence>
<keyword evidence="1" id="KW-1133">Transmembrane helix</keyword>
<feature type="transmembrane region" description="Helical" evidence="1">
    <location>
        <begin position="44"/>
        <end position="63"/>
    </location>
</feature>
<accession>A0A2S6ICN4</accession>
<keyword evidence="1" id="KW-0472">Membrane</keyword>
<comment type="caution">
    <text evidence="2">The sequence shown here is derived from an EMBL/GenBank/DDBJ whole genome shotgun (WGS) entry which is preliminary data.</text>
</comment>